<reference evidence="3" key="1">
    <citation type="submission" date="2023-03" db="UniProtKB">
        <authorList>
            <consortium name="EnsemblPlants"/>
        </authorList>
    </citation>
    <scope>IDENTIFICATION</scope>
</reference>
<keyword evidence="1" id="KW-0106">Calcium</keyword>
<dbReference type="AlphaFoldDB" id="A0A9I9D7C1"/>
<dbReference type="SMART" id="SM00054">
    <property type="entry name" value="EFh"/>
    <property type="match status" value="2"/>
</dbReference>
<sequence>IKEEKAKFKIFSSPTIPSYFLCLSAKISELAKMSVEILDSATIVNFVEDDVAFGAFIRDRFAHLDTNHDGLLSYSEMLEELHTLRVFETHFGIDVKPDPEELSSVYSSLFLQFDHDSSGTVDLDEFKAETKRMMLDMANGMGFLPVQMVLEEGSFLMKAVERETAITAA</sequence>
<evidence type="ECO:0000313" key="3">
    <source>
        <dbReference type="EnsemblPlants" id="MELO3C014359.2.1"/>
    </source>
</evidence>
<dbReference type="PROSITE" id="PS00018">
    <property type="entry name" value="EF_HAND_1"/>
    <property type="match status" value="2"/>
</dbReference>
<proteinExistence type="predicted"/>
<feature type="domain" description="EF-hand" evidence="2">
    <location>
        <begin position="52"/>
        <end position="87"/>
    </location>
</feature>
<dbReference type="EnsemblPlants" id="MELO3C014359.2.1">
    <property type="protein sequence ID" value="MELO3C014359.2.1"/>
    <property type="gene ID" value="MELO3C014359.2"/>
</dbReference>
<dbReference type="Pfam" id="PF13499">
    <property type="entry name" value="EF-hand_7"/>
    <property type="match status" value="1"/>
</dbReference>
<evidence type="ECO:0000259" key="2">
    <source>
        <dbReference type="PROSITE" id="PS50222"/>
    </source>
</evidence>
<protein>
    <recommendedName>
        <fullName evidence="2">EF-hand domain-containing protein</fullName>
    </recommendedName>
</protein>
<dbReference type="PANTHER" id="PTHR34574">
    <property type="entry name" value="CALCIUM-BINDING EF-HAND FAMILY PROTEIN-RELATED"/>
    <property type="match status" value="1"/>
</dbReference>
<dbReference type="Gene3D" id="1.10.238.10">
    <property type="entry name" value="EF-hand"/>
    <property type="match status" value="1"/>
</dbReference>
<dbReference type="SUPFAM" id="SSF47473">
    <property type="entry name" value="EF-hand"/>
    <property type="match status" value="1"/>
</dbReference>
<feature type="domain" description="EF-hand" evidence="2">
    <location>
        <begin position="101"/>
        <end position="136"/>
    </location>
</feature>
<dbReference type="GO" id="GO:0005509">
    <property type="term" value="F:calcium ion binding"/>
    <property type="evidence" value="ECO:0007669"/>
    <property type="project" value="InterPro"/>
</dbReference>
<organism evidence="3">
    <name type="scientific">Cucumis melo</name>
    <name type="common">Muskmelon</name>
    <dbReference type="NCBI Taxonomy" id="3656"/>
    <lineage>
        <taxon>Eukaryota</taxon>
        <taxon>Viridiplantae</taxon>
        <taxon>Streptophyta</taxon>
        <taxon>Embryophyta</taxon>
        <taxon>Tracheophyta</taxon>
        <taxon>Spermatophyta</taxon>
        <taxon>Magnoliopsida</taxon>
        <taxon>eudicotyledons</taxon>
        <taxon>Gunneridae</taxon>
        <taxon>Pentapetalae</taxon>
        <taxon>rosids</taxon>
        <taxon>fabids</taxon>
        <taxon>Cucurbitales</taxon>
        <taxon>Cucurbitaceae</taxon>
        <taxon>Benincaseae</taxon>
        <taxon>Cucumis</taxon>
    </lineage>
</organism>
<dbReference type="PROSITE" id="PS50222">
    <property type="entry name" value="EF_HAND_2"/>
    <property type="match status" value="2"/>
</dbReference>
<dbReference type="InterPro" id="IPR018247">
    <property type="entry name" value="EF_Hand_1_Ca_BS"/>
</dbReference>
<name>A0A9I9D7C1_CUCME</name>
<evidence type="ECO:0000256" key="1">
    <source>
        <dbReference type="ARBA" id="ARBA00022837"/>
    </source>
</evidence>
<dbReference type="PANTHER" id="PTHR34574:SF10">
    <property type="entry name" value="OS09G0482800 PROTEIN"/>
    <property type="match status" value="1"/>
</dbReference>
<dbReference type="InterPro" id="IPR002048">
    <property type="entry name" value="EF_hand_dom"/>
</dbReference>
<dbReference type="Gramene" id="MELO3C014359.2.1">
    <property type="protein sequence ID" value="MELO3C014359.2.1"/>
    <property type="gene ID" value="MELO3C014359.2"/>
</dbReference>
<accession>A0A9I9D7C1</accession>
<dbReference type="InterPro" id="IPR011992">
    <property type="entry name" value="EF-hand-dom_pair"/>
</dbReference>